<proteinExistence type="predicted"/>
<dbReference type="SUPFAM" id="SSF53448">
    <property type="entry name" value="Nucleotide-diphospho-sugar transferases"/>
    <property type="match status" value="1"/>
</dbReference>
<accession>A0A1I5B8K9</accession>
<dbReference type="OrthoDB" id="5712323at2"/>
<reference evidence="1 2" key="1">
    <citation type="submission" date="2016-10" db="EMBL/GenBank/DDBJ databases">
        <authorList>
            <person name="de Groot N.N."/>
        </authorList>
    </citation>
    <scope>NUCLEOTIDE SEQUENCE [LARGE SCALE GENOMIC DNA]</scope>
    <source>
        <strain evidence="1 2">CGMCC 1.7659</strain>
    </source>
</reference>
<name>A0A1I5B8K9_9GAMM</name>
<dbReference type="STRING" id="578942.SAMN05216289_1554"/>
<dbReference type="EMBL" id="FOVF01000055">
    <property type="protein sequence ID" value="SFN71026.1"/>
    <property type="molecule type" value="Genomic_DNA"/>
</dbReference>
<dbReference type="RefSeq" id="WP_092411045.1">
    <property type="nucleotide sequence ID" value="NZ_FOVF01000055.1"/>
</dbReference>
<organism evidence="1 2">
    <name type="scientific">Dokdonella immobilis</name>
    <dbReference type="NCBI Taxonomy" id="578942"/>
    <lineage>
        <taxon>Bacteria</taxon>
        <taxon>Pseudomonadati</taxon>
        <taxon>Pseudomonadota</taxon>
        <taxon>Gammaproteobacteria</taxon>
        <taxon>Lysobacterales</taxon>
        <taxon>Rhodanobacteraceae</taxon>
        <taxon>Dokdonella</taxon>
    </lineage>
</organism>
<evidence type="ECO:0000313" key="1">
    <source>
        <dbReference type="EMBL" id="SFN71026.1"/>
    </source>
</evidence>
<dbReference type="Proteomes" id="UP000198575">
    <property type="component" value="Unassembled WGS sequence"/>
</dbReference>
<sequence>MFASETGRVAALSSSHCLFRSRDGTAHIMTGQVLQALGLCSEFRSLDEHVARIELAVSSLQGQRDAIRRTLEDLVRRGLLLRDEDYIARLLNAPVRTQAPFYGVLIRACDRPDRLAQLLGSLADYERKFGAGRRYVLLDDSAQPANVARHREQLRKFARSTGCEVRHVGQVEATRLAEAFTQAVPQAKHAVAPLLLRQAQAESHRFGGGRSRNIALALSAGARLILLDDDLILPLRRAETSRDGLDPDPNASAQPHFHSSMAQALESGLVIDEDPFEMHLHVCGQFLGARARGRYALSRDSLHGLSLDQLQPYAAESHIVTTHHGSYGSSRSESTLWLYGIADPVARAQFWCDQTSYLRNLGAHHLFYGVGQAQARAFSGFTPFALDNSRMLPCTNPIGRAEDSLGNALIHYCQPESVSLELPVAIGHVQEGLRERFENTTAARAPRVNDFLREFVRRQFASSRAEEPGQRLRFLSHELRDLAHARPGDRLESLREFRSYVHAGIVERLQHQLETAKGAPAYWQDDVRAIVNVQTRELLDAGVVPRLAEWPGDIDAAGCARALAKELSSLADACEHWPALWRFAATEGDKLLAAVGAPVVQP</sequence>
<dbReference type="InterPro" id="IPR029044">
    <property type="entry name" value="Nucleotide-diphossugar_trans"/>
</dbReference>
<gene>
    <name evidence="1" type="ORF">SAMN05216289_1554</name>
</gene>
<keyword evidence="2" id="KW-1185">Reference proteome</keyword>
<protein>
    <submittedName>
        <fullName evidence="1">Uncharacterized protein</fullName>
    </submittedName>
</protein>
<evidence type="ECO:0000313" key="2">
    <source>
        <dbReference type="Proteomes" id="UP000198575"/>
    </source>
</evidence>
<dbReference type="AlphaFoldDB" id="A0A1I5B8K9"/>